<dbReference type="OrthoDB" id="18574at2759"/>
<organism evidence="10 11">
    <name type="scientific">Protopolystoma xenopodis</name>
    <dbReference type="NCBI Taxonomy" id="117903"/>
    <lineage>
        <taxon>Eukaryota</taxon>
        <taxon>Metazoa</taxon>
        <taxon>Spiralia</taxon>
        <taxon>Lophotrochozoa</taxon>
        <taxon>Platyhelminthes</taxon>
        <taxon>Monogenea</taxon>
        <taxon>Polyopisthocotylea</taxon>
        <taxon>Polystomatidea</taxon>
        <taxon>Polystomatidae</taxon>
        <taxon>Protopolystoma</taxon>
    </lineage>
</organism>
<accession>A0A448X2T1</accession>
<evidence type="ECO:0000256" key="3">
    <source>
        <dbReference type="ARBA" id="ARBA00022448"/>
    </source>
</evidence>
<protein>
    <recommendedName>
        <fullName evidence="12">Mitochondrial carrier protein</fullName>
    </recommendedName>
</protein>
<comment type="caution">
    <text evidence="10">The sequence shown here is derived from an EMBL/GenBank/DDBJ whole genome shotgun (WGS) entry which is preliminary data.</text>
</comment>
<evidence type="ECO:0000256" key="5">
    <source>
        <dbReference type="ARBA" id="ARBA00022737"/>
    </source>
</evidence>
<evidence type="ECO:0008006" key="12">
    <source>
        <dbReference type="Google" id="ProtNLM"/>
    </source>
</evidence>
<dbReference type="Proteomes" id="UP000784294">
    <property type="component" value="Unassembled WGS sequence"/>
</dbReference>
<dbReference type="InterPro" id="IPR018108">
    <property type="entry name" value="MCP_transmembrane"/>
</dbReference>
<feature type="repeat" description="Solcar" evidence="7">
    <location>
        <begin position="52"/>
        <end position="138"/>
    </location>
</feature>
<dbReference type="AlphaFoldDB" id="A0A448X2T1"/>
<dbReference type="Gene3D" id="1.50.40.10">
    <property type="entry name" value="Mitochondrial carrier domain"/>
    <property type="match status" value="1"/>
</dbReference>
<dbReference type="PANTHER" id="PTHR24089">
    <property type="entry name" value="SOLUTE CARRIER FAMILY 25"/>
    <property type="match status" value="1"/>
</dbReference>
<proteinExistence type="inferred from homology"/>
<keyword evidence="11" id="KW-1185">Reference proteome</keyword>
<keyword evidence="4 7" id="KW-0812">Transmembrane</keyword>
<evidence type="ECO:0000256" key="2">
    <source>
        <dbReference type="ARBA" id="ARBA00006375"/>
    </source>
</evidence>
<reference evidence="10" key="1">
    <citation type="submission" date="2018-11" db="EMBL/GenBank/DDBJ databases">
        <authorList>
            <consortium name="Pathogen Informatics"/>
        </authorList>
    </citation>
    <scope>NUCLEOTIDE SEQUENCE</scope>
</reference>
<evidence type="ECO:0000313" key="10">
    <source>
        <dbReference type="EMBL" id="VEL26571.1"/>
    </source>
</evidence>
<comment type="similarity">
    <text evidence="2 8">Belongs to the mitochondrial carrier (TC 2.A.29) family.</text>
</comment>
<feature type="transmembrane region" description="Helical" evidence="9">
    <location>
        <begin position="200"/>
        <end position="227"/>
    </location>
</feature>
<dbReference type="SUPFAM" id="SSF103506">
    <property type="entry name" value="Mitochondrial carrier"/>
    <property type="match status" value="1"/>
</dbReference>
<keyword evidence="6 7" id="KW-0472">Membrane</keyword>
<dbReference type="GO" id="GO:0055085">
    <property type="term" value="P:transmembrane transport"/>
    <property type="evidence" value="ECO:0007669"/>
    <property type="project" value="InterPro"/>
</dbReference>
<dbReference type="InterPro" id="IPR002067">
    <property type="entry name" value="MCP"/>
</dbReference>
<evidence type="ECO:0000256" key="8">
    <source>
        <dbReference type="RuleBase" id="RU000488"/>
    </source>
</evidence>
<evidence type="ECO:0000256" key="6">
    <source>
        <dbReference type="ARBA" id="ARBA00023136"/>
    </source>
</evidence>
<feature type="transmembrane region" description="Helical" evidence="9">
    <location>
        <begin position="51"/>
        <end position="71"/>
    </location>
</feature>
<dbReference type="EMBL" id="CAAALY010081217">
    <property type="protein sequence ID" value="VEL26571.1"/>
    <property type="molecule type" value="Genomic_DNA"/>
</dbReference>
<dbReference type="InterPro" id="IPR023395">
    <property type="entry name" value="MCP_dom_sf"/>
</dbReference>
<evidence type="ECO:0000256" key="9">
    <source>
        <dbReference type="SAM" id="Phobius"/>
    </source>
</evidence>
<dbReference type="PRINTS" id="PR00926">
    <property type="entry name" value="MITOCARRIER"/>
</dbReference>
<dbReference type="Pfam" id="PF00153">
    <property type="entry name" value="Mito_carr"/>
    <property type="match status" value="2"/>
</dbReference>
<gene>
    <name evidence="10" type="ORF">PXEA_LOCUS20011</name>
</gene>
<name>A0A448X2T1_9PLAT</name>
<sequence>AFWKGHVPAQLQAVSFTATQFFAFEVFSSWTISAKHFFSKNSEKDLDSMRYLGSLGHFFCGCLAGSSAAAITQPLDVMRTRFIAQGEPKVYRGIYDAALSIAGREGISGFFRGLSPSLLLIAPQTGLQFALYDGVNRALRNIAFIWDSAPKSAVFSESESRDIGAVQSLISGSLAGIGSKCVVYPLDVAKKRMQVQVSRVRVSISVLNLTNIVYVISNLISILKLIYFQLYRFPVRLTLELYLTFF</sequence>
<dbReference type="PROSITE" id="PS50920">
    <property type="entry name" value="SOLCAR"/>
    <property type="match status" value="1"/>
</dbReference>
<feature type="non-terminal residue" evidence="10">
    <location>
        <position position="246"/>
    </location>
</feature>
<keyword evidence="3 8" id="KW-0813">Transport</keyword>
<dbReference type="GO" id="GO:0016020">
    <property type="term" value="C:membrane"/>
    <property type="evidence" value="ECO:0007669"/>
    <property type="project" value="UniProtKB-SubCell"/>
</dbReference>
<evidence type="ECO:0000256" key="1">
    <source>
        <dbReference type="ARBA" id="ARBA00004141"/>
    </source>
</evidence>
<evidence type="ECO:0000256" key="7">
    <source>
        <dbReference type="PROSITE-ProRule" id="PRU00282"/>
    </source>
</evidence>
<keyword evidence="5" id="KW-0677">Repeat</keyword>
<keyword evidence="9" id="KW-1133">Transmembrane helix</keyword>
<comment type="subcellular location">
    <subcellularLocation>
        <location evidence="1">Membrane</location>
        <topology evidence="1">Multi-pass membrane protein</topology>
    </subcellularLocation>
</comment>
<evidence type="ECO:0000313" key="11">
    <source>
        <dbReference type="Proteomes" id="UP000784294"/>
    </source>
</evidence>
<evidence type="ECO:0000256" key="4">
    <source>
        <dbReference type="ARBA" id="ARBA00022692"/>
    </source>
</evidence>